<dbReference type="eggNOG" id="COG1452">
    <property type="taxonomic scope" value="Bacteria"/>
</dbReference>
<proteinExistence type="predicted"/>
<accession>D5BZB7</accession>
<dbReference type="EMBL" id="CP001798">
    <property type="protein sequence ID" value="ADE16131.1"/>
    <property type="molecule type" value="Genomic_DNA"/>
</dbReference>
<dbReference type="AlphaFoldDB" id="D5BZB7"/>
<dbReference type="HOGENOM" id="CLU_539493_0_0_6"/>
<keyword evidence="2" id="KW-1185">Reference proteome</keyword>
<dbReference type="STRING" id="472759.Nhal_3079"/>
<name>D5BZB7_NITHN</name>
<dbReference type="Proteomes" id="UP000001844">
    <property type="component" value="Chromosome"/>
</dbReference>
<reference evidence="2" key="1">
    <citation type="submission" date="2010-04" db="EMBL/GenBank/DDBJ databases">
        <title>Complete genome sequence of Nitrosococcus halophilus Nc4, a salt-adapted, aerobic obligate ammonia-oxidizing sulfur purple bacterium.</title>
        <authorList>
            <consortium name="US DOE Joint Genome Institute"/>
            <person name="Campbell M.A."/>
            <person name="Malfatti S.A."/>
            <person name="Chain P.S.G."/>
            <person name="Heidelberg J.F."/>
            <person name="Ward B.B."/>
            <person name="Klotz M.G."/>
        </authorList>
    </citation>
    <scope>NUCLEOTIDE SEQUENCE [LARGE SCALE GENOMIC DNA]</scope>
    <source>
        <strain evidence="2">Nc4</strain>
    </source>
</reference>
<sequence>MRQYQSYTGLVNIFVLAVFLPLAIAQAGSSHLGNLTAIETAGKAMDRLPLLSPEVGEKEGGKFWRFLLTEERKATSTLYLPDQWRRATTPELALGRDYAWNLEADAKLFSDQLRLYGKYGWTRYHRDPFAVVPIQDDSAYKLQLSYQPLQTSSFFGTPLNWNMGVMHNRVGDFFGSPAEPAGDQGVSLWKGFTHLDWQGLVLDTSAIQEAHNRGSSSFRAPQQIHRIQLKGQYQFHHFELPLWLGLSSLGMKFSRERAEGGERLSSKAEFKANFSYQDWNWNLSQRLNWDELETMAAEPDYLAVTAAEVRLKLLSNGLSLAPILHYQRRDADNGANEQLSIGVDSRAVFLPERFEGQFRVAVKQDWNRASLKRTYTTSGNLDWRLTRPKAQIPAVRLYLEGRYQAIADKIHRIDFTEDYRVLLGIALD</sequence>
<evidence type="ECO:0000313" key="1">
    <source>
        <dbReference type="EMBL" id="ADE16131.1"/>
    </source>
</evidence>
<gene>
    <name evidence="1" type="ordered locus">Nhal_3079</name>
</gene>
<dbReference type="OrthoDB" id="5761403at2"/>
<organism evidence="1 2">
    <name type="scientific">Nitrosococcus halophilus (strain Nc4)</name>
    <dbReference type="NCBI Taxonomy" id="472759"/>
    <lineage>
        <taxon>Bacteria</taxon>
        <taxon>Pseudomonadati</taxon>
        <taxon>Pseudomonadota</taxon>
        <taxon>Gammaproteobacteria</taxon>
        <taxon>Chromatiales</taxon>
        <taxon>Chromatiaceae</taxon>
        <taxon>Nitrosococcus</taxon>
    </lineage>
</organism>
<dbReference type="KEGG" id="nhl:Nhal_3079"/>
<evidence type="ECO:0000313" key="2">
    <source>
        <dbReference type="Proteomes" id="UP000001844"/>
    </source>
</evidence>
<protein>
    <submittedName>
        <fullName evidence="1">Uncharacterized protein</fullName>
    </submittedName>
</protein>